<dbReference type="Proteomes" id="UP000199411">
    <property type="component" value="Unassembled WGS sequence"/>
</dbReference>
<keyword evidence="2 4" id="KW-0689">Ribosomal protein</keyword>
<dbReference type="HAMAP" id="MF_01341">
    <property type="entry name" value="Ribosomal_uL15"/>
    <property type="match status" value="1"/>
</dbReference>
<dbReference type="GO" id="GO:0006412">
    <property type="term" value="P:translation"/>
    <property type="evidence" value="ECO:0007669"/>
    <property type="project" value="UniProtKB-UniRule"/>
</dbReference>
<dbReference type="GO" id="GO:0022625">
    <property type="term" value="C:cytosolic large ribosomal subunit"/>
    <property type="evidence" value="ECO:0007669"/>
    <property type="project" value="TreeGrafter"/>
</dbReference>
<dbReference type="RefSeq" id="WP_038572194.1">
    <property type="nucleotide sequence ID" value="NZ_FMYU01000004.1"/>
</dbReference>
<organism evidence="7 8">
    <name type="scientific">Desulfurella multipotens</name>
    <dbReference type="NCBI Taxonomy" id="79269"/>
    <lineage>
        <taxon>Bacteria</taxon>
        <taxon>Pseudomonadati</taxon>
        <taxon>Campylobacterota</taxon>
        <taxon>Desulfurellia</taxon>
        <taxon>Desulfurellales</taxon>
        <taxon>Desulfurellaceae</taxon>
        <taxon>Desulfurella</taxon>
    </lineage>
</organism>
<dbReference type="SUPFAM" id="SSF52080">
    <property type="entry name" value="Ribosomal proteins L15p and L18e"/>
    <property type="match status" value="1"/>
</dbReference>
<dbReference type="AlphaFoldDB" id="A0A1G6KIJ1"/>
<feature type="domain" description="Large ribosomal subunit protein uL15/eL18" evidence="6">
    <location>
        <begin position="74"/>
        <end position="137"/>
    </location>
</feature>
<keyword evidence="4" id="KW-0694">RNA-binding</keyword>
<evidence type="ECO:0000313" key="7">
    <source>
        <dbReference type="EMBL" id="SDC30648.1"/>
    </source>
</evidence>
<dbReference type="Gene3D" id="3.100.10.10">
    <property type="match status" value="1"/>
</dbReference>
<keyword evidence="4" id="KW-0699">rRNA-binding</keyword>
<keyword evidence="8" id="KW-1185">Reference proteome</keyword>
<reference evidence="8" key="1">
    <citation type="submission" date="2016-10" db="EMBL/GenBank/DDBJ databases">
        <authorList>
            <person name="Varghese N."/>
            <person name="Submissions S."/>
        </authorList>
    </citation>
    <scope>NUCLEOTIDE SEQUENCE [LARGE SCALE GENOMIC DNA]</scope>
    <source>
        <strain evidence="8">DSM 8415</strain>
    </source>
</reference>
<dbReference type="InterPro" id="IPR036227">
    <property type="entry name" value="Ribosomal_uL15/eL18_sf"/>
</dbReference>
<proteinExistence type="inferred from homology"/>
<dbReference type="PANTHER" id="PTHR12934:SF11">
    <property type="entry name" value="LARGE RIBOSOMAL SUBUNIT PROTEIN UL15M"/>
    <property type="match status" value="1"/>
</dbReference>
<gene>
    <name evidence="4" type="primary">rplO</name>
    <name evidence="7" type="ORF">SAMN05660835_00602</name>
</gene>
<dbReference type="Pfam" id="PF00828">
    <property type="entry name" value="Ribosomal_L27A"/>
    <property type="match status" value="1"/>
</dbReference>
<evidence type="ECO:0000256" key="3">
    <source>
        <dbReference type="ARBA" id="ARBA00023274"/>
    </source>
</evidence>
<evidence type="ECO:0000256" key="1">
    <source>
        <dbReference type="ARBA" id="ARBA00007320"/>
    </source>
</evidence>
<dbReference type="NCBIfam" id="TIGR01071">
    <property type="entry name" value="rplO_bact"/>
    <property type="match status" value="1"/>
</dbReference>
<evidence type="ECO:0000259" key="6">
    <source>
        <dbReference type="Pfam" id="PF00828"/>
    </source>
</evidence>
<evidence type="ECO:0000313" key="8">
    <source>
        <dbReference type="Proteomes" id="UP000199411"/>
    </source>
</evidence>
<dbReference type="OrthoDB" id="9810293at2"/>
<evidence type="ECO:0000256" key="2">
    <source>
        <dbReference type="ARBA" id="ARBA00022980"/>
    </source>
</evidence>
<sequence>MQLFELPKIVDKRKRVGRGDASGYGTTAGKGNKGERARSGHGHLSAYYEGGQTPIYRRLPKRGFKNQFKIEYDIVNLHTLDKKFNENDEVTLETLISKGLVSGKRLVKILGNGTLSKKLNIKAHAFSKQAISKIEQSNSTFEVL</sequence>
<evidence type="ECO:0000256" key="4">
    <source>
        <dbReference type="HAMAP-Rule" id="MF_01341"/>
    </source>
</evidence>
<dbReference type="PANTHER" id="PTHR12934">
    <property type="entry name" value="50S RIBOSOMAL PROTEIN L15"/>
    <property type="match status" value="1"/>
</dbReference>
<feature type="region of interest" description="Disordered" evidence="5">
    <location>
        <begin position="20"/>
        <end position="41"/>
    </location>
</feature>
<dbReference type="EMBL" id="FMYU01000004">
    <property type="protein sequence ID" value="SDC30648.1"/>
    <property type="molecule type" value="Genomic_DNA"/>
</dbReference>
<accession>A0A1G6KIJ1</accession>
<dbReference type="InterPro" id="IPR021131">
    <property type="entry name" value="Ribosomal_uL15/eL18"/>
</dbReference>
<comment type="similarity">
    <text evidence="1 4">Belongs to the universal ribosomal protein uL15 family.</text>
</comment>
<protein>
    <recommendedName>
        <fullName evidence="4">Large ribosomal subunit protein uL15</fullName>
    </recommendedName>
</protein>
<dbReference type="InterPro" id="IPR005749">
    <property type="entry name" value="Ribosomal_uL15_bac-type"/>
</dbReference>
<keyword evidence="3 4" id="KW-0687">Ribonucleoprotein</keyword>
<dbReference type="GO" id="GO:0003735">
    <property type="term" value="F:structural constituent of ribosome"/>
    <property type="evidence" value="ECO:0007669"/>
    <property type="project" value="InterPro"/>
</dbReference>
<dbReference type="InterPro" id="IPR030878">
    <property type="entry name" value="Ribosomal_uL15"/>
</dbReference>
<name>A0A1G6KIJ1_9BACT</name>
<comment type="function">
    <text evidence="4">Binds to the 23S rRNA.</text>
</comment>
<comment type="subunit">
    <text evidence="4">Part of the 50S ribosomal subunit.</text>
</comment>
<evidence type="ECO:0000256" key="5">
    <source>
        <dbReference type="SAM" id="MobiDB-lite"/>
    </source>
</evidence>
<dbReference type="GO" id="GO:0019843">
    <property type="term" value="F:rRNA binding"/>
    <property type="evidence" value="ECO:0007669"/>
    <property type="project" value="UniProtKB-UniRule"/>
</dbReference>